<dbReference type="InterPro" id="IPR002509">
    <property type="entry name" value="NODB_dom"/>
</dbReference>
<reference evidence="6 7" key="1">
    <citation type="journal article" date="2014" name="Int. J. Syst. Evol. Microbiol.">
        <title>Complete genome sequence of Corynebacterium casei LMG S-19264T (=DSM 44701T), isolated from a smear-ripened cheese.</title>
        <authorList>
            <consortium name="US DOE Joint Genome Institute (JGI-PGF)"/>
            <person name="Walter F."/>
            <person name="Albersmeier A."/>
            <person name="Kalinowski J."/>
            <person name="Ruckert C."/>
        </authorList>
    </citation>
    <scope>NUCLEOTIDE SEQUENCE [LARGE SCALE GENOMIC DNA]</scope>
    <source>
        <strain evidence="6 7">CGMCC 1.9161</strain>
    </source>
</reference>
<evidence type="ECO:0000313" key="6">
    <source>
        <dbReference type="EMBL" id="GGK45024.1"/>
    </source>
</evidence>
<comment type="function">
    <text evidence="1">Is involved in generating a small heat-stable compound (Nod), an acylated oligomer of N-acetylglucosamine, that stimulates mitosis in various plant protoplasts.</text>
</comment>
<dbReference type="EMBL" id="BMMF01000011">
    <property type="protein sequence ID" value="GGK45024.1"/>
    <property type="molecule type" value="Genomic_DNA"/>
</dbReference>
<accession>A0A917V715</accession>
<dbReference type="PROSITE" id="PS51677">
    <property type="entry name" value="NODB"/>
    <property type="match status" value="1"/>
</dbReference>
<dbReference type="RefSeq" id="WP_188914572.1">
    <property type="nucleotide sequence ID" value="NZ_BMMF01000011.1"/>
</dbReference>
<evidence type="ECO:0000259" key="5">
    <source>
        <dbReference type="PROSITE" id="PS51677"/>
    </source>
</evidence>
<dbReference type="PANTHER" id="PTHR47561">
    <property type="entry name" value="POLYSACCHARIDE DEACETYLASE FAMILY PROTEIN (AFU_ORTHOLOGUE AFUA_6G05030)"/>
    <property type="match status" value="1"/>
</dbReference>
<keyword evidence="7" id="KW-1185">Reference proteome</keyword>
<gene>
    <name evidence="6" type="ORF">GCM10011322_35240</name>
</gene>
<dbReference type="InterPro" id="IPR011330">
    <property type="entry name" value="Glyco_hydro/deAcase_b/a-brl"/>
</dbReference>
<sequence length="304" mass="33624">MRAPPYRWPDGKRSAVCFTADVDAEAPYLWTSRAGLPQHLGLLEQRRFGPREGLWRILDMLDRLSIKGTFFTPSVVAELHPEILPALVERGHEVGLHGHLHEIVSETTRAEFEDALDRSLAIVEAQTKARPAGFRSPAWEMTPGMIGALKDRGIAYDSSLSGYDHPYEIDGLVEIPVQWQIDDAIFFRFFGGGVDKWPPARAADVGDAWIDEFEAGRAYGQLLMITIHPWISGRAQRVAMLERVLGRVAAQDDVWIATAGEIARWHETSDNAGVYAVESGLEPLAEAIARSPITTSSASGRTAR</sequence>
<evidence type="ECO:0000256" key="2">
    <source>
        <dbReference type="ARBA" id="ARBA00010973"/>
    </source>
</evidence>
<dbReference type="CDD" id="cd10938">
    <property type="entry name" value="CE4_HpPgdA_like"/>
    <property type="match status" value="1"/>
</dbReference>
<evidence type="ECO:0000256" key="1">
    <source>
        <dbReference type="ARBA" id="ARBA00003236"/>
    </source>
</evidence>
<evidence type="ECO:0000313" key="7">
    <source>
        <dbReference type="Proteomes" id="UP000600449"/>
    </source>
</evidence>
<organism evidence="6 7">
    <name type="scientific">Salinarimonas ramus</name>
    <dbReference type="NCBI Taxonomy" id="690164"/>
    <lineage>
        <taxon>Bacteria</taxon>
        <taxon>Pseudomonadati</taxon>
        <taxon>Pseudomonadota</taxon>
        <taxon>Alphaproteobacteria</taxon>
        <taxon>Hyphomicrobiales</taxon>
        <taxon>Salinarimonadaceae</taxon>
        <taxon>Salinarimonas</taxon>
    </lineage>
</organism>
<dbReference type="PANTHER" id="PTHR47561:SF1">
    <property type="entry name" value="POLYSACCHARIDE DEACETYLASE FAMILY PROTEIN (AFU_ORTHOLOGUE AFUA_6G05030)"/>
    <property type="match status" value="1"/>
</dbReference>
<dbReference type="InterPro" id="IPR037950">
    <property type="entry name" value="PgdA-like"/>
</dbReference>
<dbReference type="GO" id="GO:0005975">
    <property type="term" value="P:carbohydrate metabolic process"/>
    <property type="evidence" value="ECO:0007669"/>
    <property type="project" value="InterPro"/>
</dbReference>
<dbReference type="AlphaFoldDB" id="A0A917V715"/>
<dbReference type="SUPFAM" id="SSF88713">
    <property type="entry name" value="Glycoside hydrolase/deacetylase"/>
    <property type="match status" value="1"/>
</dbReference>
<name>A0A917V715_9HYPH</name>
<protein>
    <recommendedName>
        <fullName evidence="3">Chitooligosaccharide deacetylase</fullName>
    </recommendedName>
    <alternativeName>
        <fullName evidence="4">Nodulation protein B</fullName>
    </alternativeName>
</protein>
<feature type="domain" description="NodB homology" evidence="5">
    <location>
        <begin position="38"/>
        <end position="257"/>
    </location>
</feature>
<evidence type="ECO:0000256" key="4">
    <source>
        <dbReference type="ARBA" id="ARBA00032976"/>
    </source>
</evidence>
<dbReference type="GO" id="GO:0016810">
    <property type="term" value="F:hydrolase activity, acting on carbon-nitrogen (but not peptide) bonds"/>
    <property type="evidence" value="ECO:0007669"/>
    <property type="project" value="InterPro"/>
</dbReference>
<dbReference type="Pfam" id="PF01522">
    <property type="entry name" value="Polysacc_deac_1"/>
    <property type="match status" value="1"/>
</dbReference>
<dbReference type="Proteomes" id="UP000600449">
    <property type="component" value="Unassembled WGS sequence"/>
</dbReference>
<comment type="caution">
    <text evidence="6">The sequence shown here is derived from an EMBL/GenBank/DDBJ whole genome shotgun (WGS) entry which is preliminary data.</text>
</comment>
<proteinExistence type="inferred from homology"/>
<evidence type="ECO:0000256" key="3">
    <source>
        <dbReference type="ARBA" id="ARBA00020071"/>
    </source>
</evidence>
<dbReference type="Gene3D" id="3.20.20.370">
    <property type="entry name" value="Glycoside hydrolase/deacetylase"/>
    <property type="match status" value="1"/>
</dbReference>
<comment type="similarity">
    <text evidence="2">Belongs to the polysaccharide deacetylase family.</text>
</comment>